<reference evidence="3" key="1">
    <citation type="submission" date="2020-11" db="EMBL/GenBank/DDBJ databases">
        <authorList>
            <person name="Tran Van P."/>
        </authorList>
    </citation>
    <scope>NUCLEOTIDE SEQUENCE</scope>
</reference>
<organism evidence="3">
    <name type="scientific">Timema monikensis</name>
    <dbReference type="NCBI Taxonomy" id="170555"/>
    <lineage>
        <taxon>Eukaryota</taxon>
        <taxon>Metazoa</taxon>
        <taxon>Ecdysozoa</taxon>
        <taxon>Arthropoda</taxon>
        <taxon>Hexapoda</taxon>
        <taxon>Insecta</taxon>
        <taxon>Pterygota</taxon>
        <taxon>Neoptera</taxon>
        <taxon>Polyneoptera</taxon>
        <taxon>Phasmatodea</taxon>
        <taxon>Timematodea</taxon>
        <taxon>Timematoidea</taxon>
        <taxon>Timematidae</taxon>
        <taxon>Timema</taxon>
    </lineage>
</organism>
<gene>
    <name evidence="3" type="ORF">TMSB3V08_LOCUS91</name>
</gene>
<evidence type="ECO:0000256" key="2">
    <source>
        <dbReference type="SAM" id="MobiDB-lite"/>
    </source>
</evidence>
<keyword evidence="1" id="KW-0175">Coiled coil</keyword>
<accession>A0A7R9DYU2</accession>
<dbReference type="EMBL" id="OB792641">
    <property type="protein sequence ID" value="CAD7423095.1"/>
    <property type="molecule type" value="Genomic_DNA"/>
</dbReference>
<evidence type="ECO:0000313" key="3">
    <source>
        <dbReference type="EMBL" id="CAD7423095.1"/>
    </source>
</evidence>
<feature type="region of interest" description="Disordered" evidence="2">
    <location>
        <begin position="33"/>
        <end position="84"/>
    </location>
</feature>
<evidence type="ECO:0000256" key="1">
    <source>
        <dbReference type="SAM" id="Coils"/>
    </source>
</evidence>
<feature type="compositionally biased region" description="Basic residues" evidence="2">
    <location>
        <begin position="70"/>
        <end position="82"/>
    </location>
</feature>
<name>A0A7R9DYU2_9NEOP</name>
<feature type="coiled-coil region" evidence="1">
    <location>
        <begin position="92"/>
        <end position="119"/>
    </location>
</feature>
<dbReference type="AlphaFoldDB" id="A0A7R9DYU2"/>
<proteinExistence type="predicted"/>
<sequence length="271" mass="29685">MGRSRIGNWPIPFWFRQAGANSSKNVHNQLQNEARSLSVSSRAATPPTRRLEPPRPIGGSVNSLDSGAKPKSKTSNFRKGHHGNNMVDAADYEALRISLEEMARQNDLLEATIATATAASEEEILALRKQLADKDALVGKMKLELRNVKLLLPTLAIPCSDTNGVLMRKVEFKVNVPSLTEGRAESAQGKNSAFNTLGRDSISDFHVASQPDYSSPVSSLVLTNSSQLTSDSQHLGVSNSFDHEGDIENLVNALRCSRNRPFCHRRGRSRL</sequence>
<protein>
    <submittedName>
        <fullName evidence="3">Uncharacterized protein</fullName>
    </submittedName>
</protein>